<feature type="transmembrane region" description="Helical" evidence="1">
    <location>
        <begin position="20"/>
        <end position="39"/>
    </location>
</feature>
<dbReference type="AlphaFoldDB" id="A0ABC8U427"/>
<proteinExistence type="predicted"/>
<keyword evidence="1" id="KW-0472">Membrane</keyword>
<keyword evidence="1" id="KW-1133">Transmembrane helix</keyword>
<evidence type="ECO:0000313" key="3">
    <source>
        <dbReference type="Proteomes" id="UP001642360"/>
    </source>
</evidence>
<dbReference type="Proteomes" id="UP001642360">
    <property type="component" value="Unassembled WGS sequence"/>
</dbReference>
<dbReference type="PANTHER" id="PTHR48183:SF1">
    <property type="entry name" value="PROTEIN, PUTATIVE-RELATED"/>
    <property type="match status" value="1"/>
</dbReference>
<evidence type="ECO:0000313" key="2">
    <source>
        <dbReference type="EMBL" id="CAK9176499.1"/>
    </source>
</evidence>
<gene>
    <name evidence="2" type="ORF">ILEXP_LOCUS46352</name>
</gene>
<comment type="caution">
    <text evidence="2">The sequence shown here is derived from an EMBL/GenBank/DDBJ whole genome shotgun (WGS) entry which is preliminary data.</text>
</comment>
<protein>
    <submittedName>
        <fullName evidence="2">Uncharacterized protein</fullName>
    </submittedName>
</protein>
<organism evidence="2 3">
    <name type="scientific">Ilex paraguariensis</name>
    <name type="common">yerba mate</name>
    <dbReference type="NCBI Taxonomy" id="185542"/>
    <lineage>
        <taxon>Eukaryota</taxon>
        <taxon>Viridiplantae</taxon>
        <taxon>Streptophyta</taxon>
        <taxon>Embryophyta</taxon>
        <taxon>Tracheophyta</taxon>
        <taxon>Spermatophyta</taxon>
        <taxon>Magnoliopsida</taxon>
        <taxon>eudicotyledons</taxon>
        <taxon>Gunneridae</taxon>
        <taxon>Pentapetalae</taxon>
        <taxon>asterids</taxon>
        <taxon>campanulids</taxon>
        <taxon>Aquifoliales</taxon>
        <taxon>Aquifoliaceae</taxon>
        <taxon>Ilex</taxon>
    </lineage>
</organism>
<accession>A0ABC8U427</accession>
<evidence type="ECO:0000256" key="1">
    <source>
        <dbReference type="SAM" id="Phobius"/>
    </source>
</evidence>
<sequence>MDDAKRFDAKKLLKDKKLWVASFLIAWAAALQLFEKLLWFGKGKSTEMRSALLILESAKPGDSINKSSIKE</sequence>
<keyword evidence="1" id="KW-0812">Transmembrane</keyword>
<dbReference type="PANTHER" id="PTHR48183">
    <property type="entry name" value="PROTEIN, PUTATIVE-RELATED"/>
    <property type="match status" value="1"/>
</dbReference>
<name>A0ABC8U427_9AQUA</name>
<keyword evidence="3" id="KW-1185">Reference proteome</keyword>
<reference evidence="2 3" key="1">
    <citation type="submission" date="2024-02" db="EMBL/GenBank/DDBJ databases">
        <authorList>
            <person name="Vignale AGUSTIN F."/>
            <person name="Sosa J E."/>
            <person name="Modenutti C."/>
        </authorList>
    </citation>
    <scope>NUCLEOTIDE SEQUENCE [LARGE SCALE GENOMIC DNA]</scope>
</reference>
<dbReference type="EMBL" id="CAUOFW020006835">
    <property type="protein sequence ID" value="CAK9176499.1"/>
    <property type="molecule type" value="Genomic_DNA"/>
</dbReference>